<dbReference type="EC" id="2.3.1.51" evidence="7"/>
<comment type="pathway">
    <text evidence="1">Lipid metabolism.</text>
</comment>
<dbReference type="Pfam" id="PF01553">
    <property type="entry name" value="Acyltransferase"/>
    <property type="match status" value="1"/>
</dbReference>
<dbReference type="InterPro" id="IPR004552">
    <property type="entry name" value="AGP_acyltrans"/>
</dbReference>
<keyword evidence="11" id="KW-1185">Reference proteome</keyword>
<dbReference type="GO" id="GO:0003841">
    <property type="term" value="F:1-acylglycerol-3-phosphate O-acyltransferase activity"/>
    <property type="evidence" value="ECO:0007669"/>
    <property type="project" value="UniProtKB-UniRule"/>
</dbReference>
<evidence type="ECO:0000256" key="1">
    <source>
        <dbReference type="ARBA" id="ARBA00005189"/>
    </source>
</evidence>
<protein>
    <recommendedName>
        <fullName evidence="7">1-acyl-sn-glycerol-3-phosphate acyltransferase</fullName>
        <ecNumber evidence="7">2.3.1.51</ecNumber>
    </recommendedName>
</protein>
<dbReference type="RefSeq" id="WP_184619058.1">
    <property type="nucleotide sequence ID" value="NZ_JACHEX010000002.1"/>
</dbReference>
<dbReference type="GO" id="GO:0006654">
    <property type="term" value="P:phosphatidic acid biosynthetic process"/>
    <property type="evidence" value="ECO:0007669"/>
    <property type="project" value="TreeGrafter"/>
</dbReference>
<comment type="domain">
    <text evidence="7">The HXXXXD motif is essential for acyltransferase activity and may constitute the binding site for the phosphate moiety of the glycerol-3-phosphate.</text>
</comment>
<dbReference type="EMBL" id="JACHEX010000002">
    <property type="protein sequence ID" value="MBB6062375.1"/>
    <property type="molecule type" value="Genomic_DNA"/>
</dbReference>
<comment type="catalytic activity">
    <reaction evidence="7">
        <text>a 1-acyl-sn-glycero-3-phosphate + an acyl-CoA = a 1,2-diacyl-sn-glycero-3-phosphate + CoA</text>
        <dbReference type="Rhea" id="RHEA:19709"/>
        <dbReference type="ChEBI" id="CHEBI:57287"/>
        <dbReference type="ChEBI" id="CHEBI:57970"/>
        <dbReference type="ChEBI" id="CHEBI:58342"/>
        <dbReference type="ChEBI" id="CHEBI:58608"/>
        <dbReference type="EC" id="2.3.1.51"/>
    </reaction>
</comment>
<evidence type="ECO:0000313" key="10">
    <source>
        <dbReference type="EMBL" id="MBB6062375.1"/>
    </source>
</evidence>
<dbReference type="AlphaFoldDB" id="A0A841GK40"/>
<keyword evidence="3 7" id="KW-0444">Lipid biosynthesis</keyword>
<comment type="caution">
    <text evidence="10">The sequence shown here is derived from an EMBL/GenBank/DDBJ whole genome shotgun (WGS) entry which is preliminary data.</text>
</comment>
<dbReference type="PANTHER" id="PTHR10434:SF64">
    <property type="entry name" value="1-ACYL-SN-GLYCEROL-3-PHOSPHATE ACYLTRANSFERASE-RELATED"/>
    <property type="match status" value="1"/>
</dbReference>
<evidence type="ECO:0000256" key="5">
    <source>
        <dbReference type="ARBA" id="ARBA00023098"/>
    </source>
</evidence>
<evidence type="ECO:0000256" key="2">
    <source>
        <dbReference type="ARBA" id="ARBA00008655"/>
    </source>
</evidence>
<accession>A0A841GK40</accession>
<keyword evidence="8" id="KW-0472">Membrane</keyword>
<evidence type="ECO:0000256" key="6">
    <source>
        <dbReference type="ARBA" id="ARBA00023315"/>
    </source>
</evidence>
<evidence type="ECO:0000256" key="8">
    <source>
        <dbReference type="SAM" id="Phobius"/>
    </source>
</evidence>
<keyword evidence="5 7" id="KW-0443">Lipid metabolism</keyword>
<evidence type="ECO:0000313" key="11">
    <source>
        <dbReference type="Proteomes" id="UP000555828"/>
    </source>
</evidence>
<keyword evidence="8" id="KW-1133">Transmembrane helix</keyword>
<dbReference type="SMART" id="SM00563">
    <property type="entry name" value="PlsC"/>
    <property type="match status" value="1"/>
</dbReference>
<dbReference type="PANTHER" id="PTHR10434">
    <property type="entry name" value="1-ACYL-SN-GLYCEROL-3-PHOSPHATE ACYLTRANSFERASE"/>
    <property type="match status" value="1"/>
</dbReference>
<evidence type="ECO:0000256" key="4">
    <source>
        <dbReference type="ARBA" id="ARBA00022679"/>
    </source>
</evidence>
<dbReference type="GO" id="GO:0016020">
    <property type="term" value="C:membrane"/>
    <property type="evidence" value="ECO:0007669"/>
    <property type="project" value="InterPro"/>
</dbReference>
<keyword evidence="7" id="KW-1208">Phospholipid metabolism</keyword>
<organism evidence="10 11">
    <name type="scientific">Thermosipho japonicus</name>
    <dbReference type="NCBI Taxonomy" id="90323"/>
    <lineage>
        <taxon>Bacteria</taxon>
        <taxon>Thermotogati</taxon>
        <taxon>Thermotogota</taxon>
        <taxon>Thermotogae</taxon>
        <taxon>Thermotogales</taxon>
        <taxon>Fervidobacteriaceae</taxon>
        <taxon>Thermosipho</taxon>
    </lineage>
</organism>
<keyword evidence="8" id="KW-0812">Transmembrane</keyword>
<sequence>MRKIGSFLYTLYFLIGAVIYIVFYGAIVLLIGFLIGLFNKNLSRRFVVGQIETFGRMAFKLLGIKVHVYGEKPEIGENYLVVANHQSALDIPLIIGYVDPVAFIAKKELGKVPGINWFLKYLGSVLIERGNIRKTAMALKEVVKKLNEGVHFILFPEGTRSPDGSILPFKNRSLEISYKYKVKILPVSIWGAHEVLPKKSLIIRRKPIYIKIHELVDPNQFDSEEELREYVRNVIIEGVKFLEGRNLSEKSNS</sequence>
<evidence type="ECO:0000256" key="7">
    <source>
        <dbReference type="RuleBase" id="RU361267"/>
    </source>
</evidence>
<name>A0A841GK40_9BACT</name>
<proteinExistence type="inferred from homology"/>
<dbReference type="Proteomes" id="UP000555828">
    <property type="component" value="Unassembled WGS sequence"/>
</dbReference>
<evidence type="ECO:0000256" key="3">
    <source>
        <dbReference type="ARBA" id="ARBA00022516"/>
    </source>
</evidence>
<comment type="similarity">
    <text evidence="2 7">Belongs to the 1-acyl-sn-glycerol-3-phosphate acyltransferase family.</text>
</comment>
<dbReference type="InterPro" id="IPR002123">
    <property type="entry name" value="Plipid/glycerol_acylTrfase"/>
</dbReference>
<dbReference type="SUPFAM" id="SSF69593">
    <property type="entry name" value="Glycerol-3-phosphate (1)-acyltransferase"/>
    <property type="match status" value="1"/>
</dbReference>
<feature type="domain" description="Phospholipid/glycerol acyltransferase" evidence="9">
    <location>
        <begin position="79"/>
        <end position="192"/>
    </location>
</feature>
<gene>
    <name evidence="10" type="ORF">HNP65_000813</name>
</gene>
<reference evidence="10 11" key="1">
    <citation type="submission" date="2020-08" db="EMBL/GenBank/DDBJ databases">
        <title>Genomic Encyclopedia of Type Strains, Phase IV (KMG-IV): sequencing the most valuable type-strain genomes for metagenomic binning, comparative biology and taxonomic classification.</title>
        <authorList>
            <person name="Goeker M."/>
        </authorList>
    </citation>
    <scope>NUCLEOTIDE SEQUENCE [LARGE SCALE GENOMIC DNA]</scope>
    <source>
        <strain evidence="10 11">DSM 13481</strain>
    </source>
</reference>
<dbReference type="NCBIfam" id="TIGR00530">
    <property type="entry name" value="AGP_acyltrn"/>
    <property type="match status" value="1"/>
</dbReference>
<keyword evidence="7" id="KW-0594">Phospholipid biosynthesis</keyword>
<feature type="transmembrane region" description="Helical" evidence="8">
    <location>
        <begin position="12"/>
        <end position="38"/>
    </location>
</feature>
<dbReference type="CDD" id="cd07989">
    <property type="entry name" value="LPLAT_AGPAT-like"/>
    <property type="match status" value="1"/>
</dbReference>
<keyword evidence="4 7" id="KW-0808">Transferase</keyword>
<evidence type="ECO:0000259" key="9">
    <source>
        <dbReference type="SMART" id="SM00563"/>
    </source>
</evidence>
<keyword evidence="6 7" id="KW-0012">Acyltransferase</keyword>